<proteinExistence type="predicted"/>
<feature type="compositionally biased region" description="Acidic residues" evidence="2">
    <location>
        <begin position="472"/>
        <end position="486"/>
    </location>
</feature>
<feature type="region of interest" description="Disordered" evidence="2">
    <location>
        <begin position="234"/>
        <end position="554"/>
    </location>
</feature>
<feature type="compositionally biased region" description="Acidic residues" evidence="2">
    <location>
        <begin position="527"/>
        <end position="536"/>
    </location>
</feature>
<accession>A0A9P6CSQ6</accession>
<feature type="compositionally biased region" description="Low complexity" evidence="2">
    <location>
        <begin position="502"/>
        <end position="511"/>
    </location>
</feature>
<feature type="compositionally biased region" description="Basic and acidic residues" evidence="2">
    <location>
        <begin position="294"/>
        <end position="320"/>
    </location>
</feature>
<feature type="compositionally biased region" description="Polar residues" evidence="2">
    <location>
        <begin position="97"/>
        <end position="118"/>
    </location>
</feature>
<feature type="compositionally biased region" description="Low complexity" evidence="2">
    <location>
        <begin position="435"/>
        <end position="444"/>
    </location>
</feature>
<protein>
    <submittedName>
        <fullName evidence="3">Uncharacterized protein</fullName>
    </submittedName>
</protein>
<dbReference type="OrthoDB" id="3059277at2759"/>
<reference evidence="3" key="1">
    <citation type="submission" date="2020-11" db="EMBL/GenBank/DDBJ databases">
        <authorList>
            <consortium name="DOE Joint Genome Institute"/>
            <person name="Ahrendt S."/>
            <person name="Riley R."/>
            <person name="Andreopoulos W."/>
            <person name="Labutti K."/>
            <person name="Pangilinan J."/>
            <person name="Ruiz-Duenas F.J."/>
            <person name="Barrasa J.M."/>
            <person name="Sanchez-Garcia M."/>
            <person name="Camarero S."/>
            <person name="Miyauchi S."/>
            <person name="Serrano A."/>
            <person name="Linde D."/>
            <person name="Babiker R."/>
            <person name="Drula E."/>
            <person name="Ayuso-Fernandez I."/>
            <person name="Pacheco R."/>
            <person name="Padilla G."/>
            <person name="Ferreira P."/>
            <person name="Barriuso J."/>
            <person name="Kellner H."/>
            <person name="Castanera R."/>
            <person name="Alfaro M."/>
            <person name="Ramirez L."/>
            <person name="Pisabarro A.G."/>
            <person name="Kuo A."/>
            <person name="Tritt A."/>
            <person name="Lipzen A."/>
            <person name="He G."/>
            <person name="Yan M."/>
            <person name="Ng V."/>
            <person name="Cullen D."/>
            <person name="Martin F."/>
            <person name="Rosso M.-N."/>
            <person name="Henrissat B."/>
            <person name="Hibbett D."/>
            <person name="Martinez A.T."/>
            <person name="Grigoriev I.V."/>
        </authorList>
    </citation>
    <scope>NUCLEOTIDE SEQUENCE</scope>
    <source>
        <strain evidence="3">CIRM-BRFM 674</strain>
    </source>
</reference>
<dbReference type="AlphaFoldDB" id="A0A9P6CSQ6"/>
<feature type="compositionally biased region" description="Basic and acidic residues" evidence="2">
    <location>
        <begin position="142"/>
        <end position="157"/>
    </location>
</feature>
<gene>
    <name evidence="3" type="ORF">BDN70DRAFT_901822</name>
</gene>
<evidence type="ECO:0000313" key="3">
    <source>
        <dbReference type="EMBL" id="KAF9470813.1"/>
    </source>
</evidence>
<dbReference type="Proteomes" id="UP000807469">
    <property type="component" value="Unassembled WGS sequence"/>
</dbReference>
<comment type="caution">
    <text evidence="3">The sequence shown here is derived from an EMBL/GenBank/DDBJ whole genome shotgun (WGS) entry which is preliminary data.</text>
</comment>
<dbReference type="EMBL" id="MU155842">
    <property type="protein sequence ID" value="KAF9470813.1"/>
    <property type="molecule type" value="Genomic_DNA"/>
</dbReference>
<feature type="region of interest" description="Disordered" evidence="2">
    <location>
        <begin position="96"/>
        <end position="157"/>
    </location>
</feature>
<keyword evidence="1" id="KW-0175">Coiled coil</keyword>
<feature type="region of interest" description="Disordered" evidence="2">
    <location>
        <begin position="794"/>
        <end position="820"/>
    </location>
</feature>
<name>A0A9P6CSQ6_9AGAR</name>
<keyword evidence="4" id="KW-1185">Reference proteome</keyword>
<evidence type="ECO:0000256" key="1">
    <source>
        <dbReference type="SAM" id="Coils"/>
    </source>
</evidence>
<feature type="coiled-coil region" evidence="1">
    <location>
        <begin position="164"/>
        <end position="202"/>
    </location>
</feature>
<organism evidence="3 4">
    <name type="scientific">Pholiota conissans</name>
    <dbReference type="NCBI Taxonomy" id="109636"/>
    <lineage>
        <taxon>Eukaryota</taxon>
        <taxon>Fungi</taxon>
        <taxon>Dikarya</taxon>
        <taxon>Basidiomycota</taxon>
        <taxon>Agaricomycotina</taxon>
        <taxon>Agaricomycetes</taxon>
        <taxon>Agaricomycetidae</taxon>
        <taxon>Agaricales</taxon>
        <taxon>Agaricineae</taxon>
        <taxon>Strophariaceae</taxon>
        <taxon>Pholiota</taxon>
    </lineage>
</organism>
<evidence type="ECO:0000313" key="4">
    <source>
        <dbReference type="Proteomes" id="UP000807469"/>
    </source>
</evidence>
<sequence length="862" mass="98135">MDILRKAFTNSRQQIMDTDNVELRGRGGRPADGISVHVLLHTHDTFTTLSPQHTDTIADIPLPDMGQSAWSANVDTQDYHNISSRSTDIVSAEIDTRSTAHPPSRPNITQQQPSNASNIPDVFLPRPPKKIRDNESDNAEPPPKRRAVEGSQMPEKRAIRDQVAQKFKTEFDNLKARMKYEQQQHLKNMEELANKLRETEGRLLDIAGANQANQALAVARPLYRLAPPSSYRANSLNIWRGKPPSDSDSNDSRQEVNETESSLLQHNGSRDDDDIAMEPDDSVASYVTPPEGLNDQREQCYSRKGKGREVEYKQGGDDVSMKGTDLEVSSEVNRLEEMNELYSDEDGPRRGPSNSESGPKPSMNEELYTEDDDEDEPISKPSNLSPTPSMNRSGALSGSLPKQRPHVRFGNVTDANITEKSPPVLGHKGGERNRLPTPRRFTPPRGGGQPTFSQPPFRPHGTRHSMVSLGPSDEDISDPEPSDDESEPHFRKSQNRYRKEASTAPSSSPAPRIGLRPRSRLHRSMSEFEESEDDTPAPERRRKSMFPKPANRKRNSYRTKYLEIVRQEMNYLLQIDHDKDVEKIRAATKEEMKEYEDGLLEDDPPLLPMRPYLELKPKRTRWNESLGEQFIQHLHDNEKIDVSNDDVVTLCQDMFEDRLLRLGHKLRELQKVGGRAEMIARAKEKMMRRNSRRNTVLFFDLELMPPSLIFEQLHQDRLFVCQENMKRADGSIDPVWKENRDMVVDLSVQGMSSDDSDYNGNKGQNIFVVRKLPWRAKIVTTRMKMIDADINRTNAYGGNHPGNPARTRQRLPRGPVSERRAVPECPKNFYSMEFRANLGSARAYRDLKMKAEVRLSAVDIEE</sequence>
<feature type="compositionally biased region" description="Basic residues" evidence="2">
    <location>
        <begin position="540"/>
        <end position="554"/>
    </location>
</feature>
<evidence type="ECO:0000256" key="2">
    <source>
        <dbReference type="SAM" id="MobiDB-lite"/>
    </source>
</evidence>
<feature type="compositionally biased region" description="Polar residues" evidence="2">
    <location>
        <begin position="380"/>
        <end position="396"/>
    </location>
</feature>
<feature type="compositionally biased region" description="Acidic residues" evidence="2">
    <location>
        <begin position="367"/>
        <end position="376"/>
    </location>
</feature>
<feature type="compositionally biased region" description="Acidic residues" evidence="2">
    <location>
        <begin position="271"/>
        <end position="281"/>
    </location>
</feature>